<evidence type="ECO:0000256" key="1">
    <source>
        <dbReference type="ARBA" id="ARBA00004141"/>
    </source>
</evidence>
<dbReference type="FunFam" id="3.90.226.10:FF:000089">
    <property type="entry name" value="Membrane-bound serine protease"/>
    <property type="match status" value="1"/>
</dbReference>
<evidence type="ECO:0000256" key="3">
    <source>
        <dbReference type="ARBA" id="ARBA00022989"/>
    </source>
</evidence>
<sequence>MALAAAVLLHQAAWAQAPSASTPTIVLLDIKGAIGPATTEYLGKGLAAAAERKAAAVVIRIDTPGGLVSSTRDIIRAMLASPVPVLAYVAPGGAQAASAGTYIVYASHLAAMAPGTNIGAATVVTMGERRGPAEREPASPADGKPDKAPDEAKPDKDSETKGGPADASMRKAINDAAAFIRSLAEMHGRNAPWAEDAVRDGVSIPANEALEKKVVEILATDLNGLLAQADGRQVNLNGKRVALATKDAQVVQIEPDWRTRFLAVITNPEIAYVLMLLGVYGIIFELMSPGAVFPGILGAVALVTALFAFNLLPVNYAGVGLVLLGIGLMVTEAFTPTLGLVGIAGVAIFAFGSLFMFDSGEAQFALSLPVVITATIVMGVMFAILLRVALRAHRRKAITGDSTLIGRVALVLTWAGTEGRVRLGDESWDAHSGTSFAPGARVVITARDGLKLTVEAAGASQEDAL</sequence>
<dbReference type="GO" id="GO:0016020">
    <property type="term" value="C:membrane"/>
    <property type="evidence" value="ECO:0007669"/>
    <property type="project" value="UniProtKB-SubCell"/>
</dbReference>
<dbReference type="InterPro" id="IPR012340">
    <property type="entry name" value="NA-bd_OB-fold"/>
</dbReference>
<keyword evidence="11" id="KW-0645">Protease</keyword>
<feature type="transmembrane region" description="Helical" evidence="6">
    <location>
        <begin position="363"/>
        <end position="386"/>
    </location>
</feature>
<keyword evidence="4 6" id="KW-0472">Membrane</keyword>
<feature type="signal peptide" evidence="7">
    <location>
        <begin position="1"/>
        <end position="17"/>
    </location>
</feature>
<evidence type="ECO:0000256" key="5">
    <source>
        <dbReference type="SAM" id="MobiDB-lite"/>
    </source>
</evidence>
<evidence type="ECO:0000259" key="9">
    <source>
        <dbReference type="Pfam" id="PF24961"/>
    </source>
</evidence>
<dbReference type="InterPro" id="IPR052165">
    <property type="entry name" value="Membrane_assoc_protease"/>
</dbReference>
<evidence type="ECO:0000313" key="12">
    <source>
        <dbReference type="Proteomes" id="UP000091926"/>
    </source>
</evidence>
<feature type="domain" description="NfeD integral membrane" evidence="9">
    <location>
        <begin position="270"/>
        <end position="386"/>
    </location>
</feature>
<dbReference type="GO" id="GO:0006508">
    <property type="term" value="P:proteolysis"/>
    <property type="evidence" value="ECO:0007669"/>
    <property type="project" value="UniProtKB-KW"/>
</dbReference>
<evidence type="ECO:0000313" key="11">
    <source>
        <dbReference type="EMBL" id="ANN76099.1"/>
    </source>
</evidence>
<dbReference type="InterPro" id="IPR056738">
    <property type="entry name" value="NfeD1b_N"/>
</dbReference>
<keyword evidence="12" id="KW-1185">Reference proteome</keyword>
<dbReference type="Proteomes" id="UP000091926">
    <property type="component" value="Chromosome"/>
</dbReference>
<proteinExistence type="predicted"/>
<evidence type="ECO:0000259" key="8">
    <source>
        <dbReference type="Pfam" id="PF01957"/>
    </source>
</evidence>
<evidence type="ECO:0000256" key="6">
    <source>
        <dbReference type="SAM" id="Phobius"/>
    </source>
</evidence>
<dbReference type="GO" id="GO:0008233">
    <property type="term" value="F:peptidase activity"/>
    <property type="evidence" value="ECO:0007669"/>
    <property type="project" value="UniProtKB-KW"/>
</dbReference>
<dbReference type="Pfam" id="PF01957">
    <property type="entry name" value="NfeD"/>
    <property type="match status" value="1"/>
</dbReference>
<feature type="compositionally biased region" description="Basic and acidic residues" evidence="5">
    <location>
        <begin position="128"/>
        <end position="160"/>
    </location>
</feature>
<feature type="domain" description="NfeD-like C-terminal" evidence="8">
    <location>
        <begin position="403"/>
        <end position="455"/>
    </location>
</feature>
<keyword evidence="3 6" id="KW-1133">Transmembrane helix</keyword>
<evidence type="ECO:0000256" key="7">
    <source>
        <dbReference type="SAM" id="SignalP"/>
    </source>
</evidence>
<dbReference type="AlphaFoldDB" id="A0A193GA02"/>
<dbReference type="Gene3D" id="2.40.50.140">
    <property type="entry name" value="Nucleic acid-binding proteins"/>
    <property type="match status" value="1"/>
</dbReference>
<feature type="domain" description="NfeD1b N-terminal" evidence="10">
    <location>
        <begin position="29"/>
        <end position="125"/>
    </location>
</feature>
<dbReference type="InterPro" id="IPR002810">
    <property type="entry name" value="NfeD-like_C"/>
</dbReference>
<dbReference type="SUPFAM" id="SSF141322">
    <property type="entry name" value="NfeD domain-like"/>
    <property type="match status" value="1"/>
</dbReference>
<feature type="transmembrane region" description="Helical" evidence="6">
    <location>
        <begin position="338"/>
        <end position="357"/>
    </location>
</feature>
<dbReference type="EMBL" id="CP016172">
    <property type="protein sequence ID" value="ANN76099.1"/>
    <property type="molecule type" value="Genomic_DNA"/>
</dbReference>
<reference evidence="11 12" key="1">
    <citation type="submission" date="2016-06" db="EMBL/GenBank/DDBJ databases">
        <title>Complete genome sequences of Bordetella bronchialis and Bordetella flabilis.</title>
        <authorList>
            <person name="LiPuma J.J."/>
            <person name="Spilker T."/>
        </authorList>
    </citation>
    <scope>NUCLEOTIDE SEQUENCE [LARGE SCALE GENOMIC DNA]</scope>
    <source>
        <strain evidence="11 12">AU10664</strain>
    </source>
</reference>
<dbReference type="KEGG" id="bfz:BAU07_02255"/>
<dbReference type="SUPFAM" id="SSF52096">
    <property type="entry name" value="ClpP/crotonase"/>
    <property type="match status" value="1"/>
</dbReference>
<keyword evidence="2 6" id="KW-0812">Transmembrane</keyword>
<feature type="transmembrane region" description="Helical" evidence="6">
    <location>
        <begin position="261"/>
        <end position="283"/>
    </location>
</feature>
<keyword evidence="11" id="KW-0378">Hydrolase</keyword>
<accession>A0A193GA02</accession>
<comment type="subcellular location">
    <subcellularLocation>
        <location evidence="1">Membrane</location>
        <topology evidence="1">Multi-pass membrane protein</topology>
    </subcellularLocation>
</comment>
<evidence type="ECO:0000259" key="10">
    <source>
        <dbReference type="Pfam" id="PF25145"/>
    </source>
</evidence>
<dbReference type="Pfam" id="PF25145">
    <property type="entry name" value="NfeD1b_N"/>
    <property type="match status" value="1"/>
</dbReference>
<dbReference type="Gene3D" id="3.90.226.10">
    <property type="entry name" value="2-enoyl-CoA Hydratase, Chain A, domain 1"/>
    <property type="match status" value="1"/>
</dbReference>
<feature type="transmembrane region" description="Helical" evidence="6">
    <location>
        <begin position="290"/>
        <end position="308"/>
    </location>
</feature>
<evidence type="ECO:0000256" key="4">
    <source>
        <dbReference type="ARBA" id="ARBA00023136"/>
    </source>
</evidence>
<dbReference type="STRING" id="463014.BAU07_02255"/>
<dbReference type="CDD" id="cd07020">
    <property type="entry name" value="Clp_protease_NfeD_1"/>
    <property type="match status" value="1"/>
</dbReference>
<feature type="transmembrane region" description="Helical" evidence="6">
    <location>
        <begin position="314"/>
        <end position="331"/>
    </location>
</feature>
<dbReference type="PANTHER" id="PTHR33507:SF4">
    <property type="entry name" value="NODULATION COMPETITIVENESS PROTEIN NFED"/>
    <property type="match status" value="1"/>
</dbReference>
<feature type="region of interest" description="Disordered" evidence="5">
    <location>
        <begin position="128"/>
        <end position="168"/>
    </location>
</feature>
<dbReference type="RefSeq" id="WP_066653514.1">
    <property type="nucleotide sequence ID" value="NZ_CBCSCL010000023.1"/>
</dbReference>
<dbReference type="InterPro" id="IPR029045">
    <property type="entry name" value="ClpP/crotonase-like_dom_sf"/>
</dbReference>
<keyword evidence="7" id="KW-0732">Signal</keyword>
<protein>
    <submittedName>
        <fullName evidence="11">Serine protease</fullName>
    </submittedName>
</protein>
<gene>
    <name evidence="11" type="ORF">BAU07_02255</name>
</gene>
<dbReference type="PANTHER" id="PTHR33507">
    <property type="entry name" value="INNER MEMBRANE PROTEIN YBBJ"/>
    <property type="match status" value="1"/>
</dbReference>
<dbReference type="OrthoDB" id="5289056at2"/>
<organism evidence="11 12">
    <name type="scientific">Bordetella flabilis</name>
    <dbReference type="NCBI Taxonomy" id="463014"/>
    <lineage>
        <taxon>Bacteria</taxon>
        <taxon>Pseudomonadati</taxon>
        <taxon>Pseudomonadota</taxon>
        <taxon>Betaproteobacteria</taxon>
        <taxon>Burkholderiales</taxon>
        <taxon>Alcaligenaceae</taxon>
        <taxon>Bordetella</taxon>
    </lineage>
</organism>
<dbReference type="Pfam" id="PF24961">
    <property type="entry name" value="NfeD_membrane"/>
    <property type="match status" value="1"/>
</dbReference>
<name>A0A193GA02_9BORD</name>
<evidence type="ECO:0000256" key="2">
    <source>
        <dbReference type="ARBA" id="ARBA00022692"/>
    </source>
</evidence>
<dbReference type="InterPro" id="IPR056739">
    <property type="entry name" value="NfeD_membrane"/>
</dbReference>
<feature type="chain" id="PRO_5008258776" evidence="7">
    <location>
        <begin position="18"/>
        <end position="465"/>
    </location>
</feature>